<evidence type="ECO:0000313" key="1">
    <source>
        <dbReference type="EMBL" id="GAF86145.1"/>
    </source>
</evidence>
<accession>X0UCD8</accession>
<dbReference type="AlphaFoldDB" id="X0UCD8"/>
<name>X0UCD8_9ZZZZ</name>
<dbReference type="EMBL" id="BARS01018883">
    <property type="protein sequence ID" value="GAF86145.1"/>
    <property type="molecule type" value="Genomic_DNA"/>
</dbReference>
<proteinExistence type="predicted"/>
<protein>
    <submittedName>
        <fullName evidence="1">Uncharacterized protein</fullName>
    </submittedName>
</protein>
<reference evidence="1" key="1">
    <citation type="journal article" date="2014" name="Front. Microbiol.">
        <title>High frequency of phylogenetically diverse reductive dehalogenase-homologous genes in deep subseafloor sedimentary metagenomes.</title>
        <authorList>
            <person name="Kawai M."/>
            <person name="Futagami T."/>
            <person name="Toyoda A."/>
            <person name="Takaki Y."/>
            <person name="Nishi S."/>
            <person name="Hori S."/>
            <person name="Arai W."/>
            <person name="Tsubouchi T."/>
            <person name="Morono Y."/>
            <person name="Uchiyama I."/>
            <person name="Ito T."/>
            <person name="Fujiyama A."/>
            <person name="Inagaki F."/>
            <person name="Takami H."/>
        </authorList>
    </citation>
    <scope>NUCLEOTIDE SEQUENCE</scope>
    <source>
        <strain evidence="1">Expedition CK06-06</strain>
    </source>
</reference>
<organism evidence="1">
    <name type="scientific">marine sediment metagenome</name>
    <dbReference type="NCBI Taxonomy" id="412755"/>
    <lineage>
        <taxon>unclassified sequences</taxon>
        <taxon>metagenomes</taxon>
        <taxon>ecological metagenomes</taxon>
    </lineage>
</organism>
<sequence length="135" mass="15041">MPKIDFNISFKYLDGVDVPAGDDEIEKDKDGKEIKKKKSPPFTLKTACVNVLLSEQLGLCVCPHCRAEVKVPEKLSGEEKCRRFMLATKIFDGKNSVDIGTKDIELLKDMIAKNYPPLTVGQAWAILDPDSAEEK</sequence>
<gene>
    <name evidence="1" type="ORF">S01H1_30667</name>
</gene>
<comment type="caution">
    <text evidence="1">The sequence shown here is derived from an EMBL/GenBank/DDBJ whole genome shotgun (WGS) entry which is preliminary data.</text>
</comment>